<gene>
    <name evidence="1" type="ORF">J0H12_06185</name>
</gene>
<name>A0A8J7Q1A2_9PROT</name>
<dbReference type="EMBL" id="JAFKGL010000025">
    <property type="protein sequence ID" value="MBN9413491.1"/>
    <property type="molecule type" value="Genomic_DNA"/>
</dbReference>
<comment type="caution">
    <text evidence="1">The sequence shown here is derived from an EMBL/GenBank/DDBJ whole genome shotgun (WGS) entry which is preliminary data.</text>
</comment>
<proteinExistence type="predicted"/>
<evidence type="ECO:0000313" key="2">
    <source>
        <dbReference type="Proteomes" id="UP000664414"/>
    </source>
</evidence>
<sequence length="115" mass="13023">MTKASFVTIKDPEGELETLLQTANTLYENTLKLAKKNNSNERIELVVKPMLEDLKASIENINQKKNQVASLTDPKQRAQELGDPVSFFRMTVNRAETQLPTACGQLVHGENFRKY</sequence>
<reference evidence="1" key="1">
    <citation type="submission" date="2021-02" db="EMBL/GenBank/DDBJ databases">
        <title>Thiocyanate and organic carbon inputs drive convergent selection for specific autotrophic Afipia and Thiobacillus strains within complex microbiomes.</title>
        <authorList>
            <person name="Huddy R.J."/>
            <person name="Sachdeva R."/>
            <person name="Kadzinga F."/>
            <person name="Kantor R.S."/>
            <person name="Harrison S.T.L."/>
            <person name="Banfield J.F."/>
        </authorList>
    </citation>
    <scope>NUCLEOTIDE SEQUENCE</scope>
    <source>
        <strain evidence="1">SCN18_10_11_15_R4_P_38_20</strain>
    </source>
</reference>
<accession>A0A8J7Q1A2</accession>
<protein>
    <submittedName>
        <fullName evidence="1">Uncharacterized protein</fullName>
    </submittedName>
</protein>
<organism evidence="1 2">
    <name type="scientific">Candidatus Paracaedimonas acanthamoebae</name>
    <dbReference type="NCBI Taxonomy" id="244581"/>
    <lineage>
        <taxon>Bacteria</taxon>
        <taxon>Pseudomonadati</taxon>
        <taxon>Pseudomonadota</taxon>
        <taxon>Alphaproteobacteria</taxon>
        <taxon>Holosporales</taxon>
        <taxon>Caedimonadaceae</taxon>
        <taxon>Candidatus Paracaedimonas</taxon>
    </lineage>
</organism>
<dbReference type="Proteomes" id="UP000664414">
    <property type="component" value="Unassembled WGS sequence"/>
</dbReference>
<dbReference type="AlphaFoldDB" id="A0A8J7Q1A2"/>
<evidence type="ECO:0000313" key="1">
    <source>
        <dbReference type="EMBL" id="MBN9413491.1"/>
    </source>
</evidence>